<gene>
    <name evidence="2" type="ORF">A3840_04990</name>
</gene>
<dbReference type="STRING" id="1770058.A3840_04990"/>
<dbReference type="OrthoDB" id="8193702at2"/>
<evidence type="ECO:0000313" key="2">
    <source>
        <dbReference type="EMBL" id="OAM78692.1"/>
    </source>
</evidence>
<dbReference type="AlphaFoldDB" id="A0A178I0R8"/>
<keyword evidence="3" id="KW-1185">Reference proteome</keyword>
<dbReference type="EMBL" id="LVVY01000067">
    <property type="protein sequence ID" value="OAM78692.1"/>
    <property type="molecule type" value="Genomic_DNA"/>
</dbReference>
<reference evidence="2 3" key="1">
    <citation type="submission" date="2016-03" db="EMBL/GenBank/DDBJ databases">
        <title>Genome sequencing of Devosia sp. S37.</title>
        <authorList>
            <person name="Mohd Nor M."/>
        </authorList>
    </citation>
    <scope>NUCLEOTIDE SEQUENCE [LARGE SCALE GENOMIC DNA]</scope>
    <source>
        <strain evidence="2 3">S37</strain>
    </source>
</reference>
<name>A0A178I0R8_9HYPH</name>
<dbReference type="Proteomes" id="UP000078389">
    <property type="component" value="Unassembled WGS sequence"/>
</dbReference>
<dbReference type="InterPro" id="IPR038740">
    <property type="entry name" value="BioF2-like_GNAT_dom"/>
</dbReference>
<sequence length="399" mass="44638">MVGNLASAIAMEPAGFGERIGIRVTRRIEDVEVAWRDLTAGAVQSPGLGYDFIRLWVRDRKIPTSQQRYVLAELDGRAIAILPLHLKRVWGIRVLTWFPGTNAGCYAPVADHARLAALGPAGRAELWRAMTADFRGAELLFLRSVPAEVDGHPGLFDELGTWLEHETLYRAQFSSWAQCDGEQRSRSRRKHDRQQGDRLAALGAVSFEEITDPVLAAPVIDTMFHQRSERFRAQGIRDCFVEDDLIGFYHAAMAPGSGIDVRLHALRVEGEVVAVRYNIVHGDRMFCLISSMSDCSRMQGGSPGKQCLLRVMQDVFDNGIAVFDMGSGFTDEKRHWCNVQVPLRHHYIGLTPLGAVVIAAHRGFQQVRIWAKASPGVKKSLRALQQFRDRLGRKRSDEL</sequence>
<dbReference type="RefSeq" id="WP_067452826.1">
    <property type="nucleotide sequence ID" value="NZ_LVVY01000067.1"/>
</dbReference>
<evidence type="ECO:0000259" key="1">
    <source>
        <dbReference type="Pfam" id="PF13480"/>
    </source>
</evidence>
<dbReference type="Pfam" id="PF13480">
    <property type="entry name" value="Acetyltransf_6"/>
    <property type="match status" value="1"/>
</dbReference>
<proteinExistence type="predicted"/>
<comment type="caution">
    <text evidence="2">The sequence shown here is derived from an EMBL/GenBank/DDBJ whole genome shotgun (WGS) entry which is preliminary data.</text>
</comment>
<dbReference type="Gene3D" id="3.40.630.30">
    <property type="match status" value="1"/>
</dbReference>
<evidence type="ECO:0000313" key="3">
    <source>
        <dbReference type="Proteomes" id="UP000078389"/>
    </source>
</evidence>
<organism evidence="2 3">
    <name type="scientific">Devosia elaeis</name>
    <dbReference type="NCBI Taxonomy" id="1770058"/>
    <lineage>
        <taxon>Bacteria</taxon>
        <taxon>Pseudomonadati</taxon>
        <taxon>Pseudomonadota</taxon>
        <taxon>Alphaproteobacteria</taxon>
        <taxon>Hyphomicrobiales</taxon>
        <taxon>Devosiaceae</taxon>
        <taxon>Devosia</taxon>
    </lineage>
</organism>
<dbReference type="InterPro" id="IPR016181">
    <property type="entry name" value="Acyl_CoA_acyltransferase"/>
</dbReference>
<dbReference type="SUPFAM" id="SSF55729">
    <property type="entry name" value="Acyl-CoA N-acyltransferases (Nat)"/>
    <property type="match status" value="1"/>
</dbReference>
<feature type="domain" description="BioF2-like acetyltransferase" evidence="1">
    <location>
        <begin position="186"/>
        <end position="334"/>
    </location>
</feature>
<accession>A0A178I0R8</accession>
<protein>
    <recommendedName>
        <fullName evidence="1">BioF2-like acetyltransferase domain-containing protein</fullName>
    </recommendedName>
</protein>